<dbReference type="PANTHER" id="PTHR30632:SF14">
    <property type="entry name" value="TUNGSTATE_MOLYBDATE_CHROMATE-BINDING PROTEIN MODA"/>
    <property type="match status" value="1"/>
</dbReference>
<evidence type="ECO:0000256" key="2">
    <source>
        <dbReference type="ARBA" id="ARBA00022505"/>
    </source>
</evidence>
<dbReference type="GO" id="GO:1901359">
    <property type="term" value="F:tungstate binding"/>
    <property type="evidence" value="ECO:0007669"/>
    <property type="project" value="UniProtKB-ARBA"/>
</dbReference>
<dbReference type="SUPFAM" id="SSF53850">
    <property type="entry name" value="Periplasmic binding protein-like II"/>
    <property type="match status" value="1"/>
</dbReference>
<keyword evidence="2 6" id="KW-0500">Molybdenum</keyword>
<organism evidence="8 9">
    <name type="scientific">Trichloromonas acetexigens</name>
    <dbReference type="NCBI Taxonomy" id="38815"/>
    <lineage>
        <taxon>Bacteria</taxon>
        <taxon>Pseudomonadati</taxon>
        <taxon>Thermodesulfobacteriota</taxon>
        <taxon>Desulfuromonadia</taxon>
        <taxon>Desulfuromonadales</taxon>
        <taxon>Trichloromonadaceae</taxon>
        <taxon>Trichloromonas</taxon>
    </lineage>
</organism>
<accession>A0A550JDC9</accession>
<dbReference type="GO" id="GO:0046872">
    <property type="term" value="F:metal ion binding"/>
    <property type="evidence" value="ECO:0007669"/>
    <property type="project" value="UniProtKB-KW"/>
</dbReference>
<comment type="caution">
    <text evidence="8">The sequence shown here is derived from an EMBL/GenBank/DDBJ whole genome shotgun (WGS) entry which is preliminary data.</text>
</comment>
<name>A0A550JDC9_9BACT</name>
<evidence type="ECO:0000256" key="5">
    <source>
        <dbReference type="ARBA" id="ARBA00062515"/>
    </source>
</evidence>
<evidence type="ECO:0000256" key="7">
    <source>
        <dbReference type="SAM" id="SignalP"/>
    </source>
</evidence>
<dbReference type="GO" id="GO:0030973">
    <property type="term" value="F:molybdate ion binding"/>
    <property type="evidence" value="ECO:0007669"/>
    <property type="project" value="InterPro"/>
</dbReference>
<dbReference type="InterPro" id="IPR050682">
    <property type="entry name" value="ModA/WtpA"/>
</dbReference>
<sequence>MHFFRFIVICLLLFSVGPAFPLAAAEVPAIAAAADLKFALAEVATRFSAETGQKVRISFGSSGTFMTQIEQGAPFEIFLSADENFVFRLSNRGLTEDRGRLYAVGQIVLFAPTGSSLAVDPELRGLKSALTAGSLRRFAIANPEHAPYGRAAWAALQSVGLWAEVAPRLVFGENAAQAMQFAASGSADGGIVPLSLVKASETGGLGRYAVIPQAWHAAEPLRQRMVLLKGAGQVSRDFYRYLQTPAVREVLAGYGFVAPEGAGD</sequence>
<proteinExistence type="inferred from homology"/>
<keyword evidence="3 6" id="KW-0479">Metal-binding</keyword>
<dbReference type="Gene3D" id="3.40.190.10">
    <property type="entry name" value="Periplasmic binding protein-like II"/>
    <property type="match status" value="2"/>
</dbReference>
<evidence type="ECO:0000313" key="9">
    <source>
        <dbReference type="Proteomes" id="UP000317155"/>
    </source>
</evidence>
<dbReference type="GO" id="GO:0015689">
    <property type="term" value="P:molybdate ion transport"/>
    <property type="evidence" value="ECO:0007669"/>
    <property type="project" value="InterPro"/>
</dbReference>
<protein>
    <submittedName>
        <fullName evidence="8">Molybdate ABC transporter substrate-binding protein</fullName>
    </submittedName>
</protein>
<dbReference type="RefSeq" id="WP_092057927.1">
    <property type="nucleotide sequence ID" value="NZ_FOJJ01000038.1"/>
</dbReference>
<feature type="signal peptide" evidence="7">
    <location>
        <begin position="1"/>
        <end position="24"/>
    </location>
</feature>
<dbReference type="AlphaFoldDB" id="A0A550JDC9"/>
<comment type="similarity">
    <text evidence="1">Belongs to the bacterial solute-binding protein ModA family.</text>
</comment>
<keyword evidence="4 7" id="KW-0732">Signal</keyword>
<dbReference type="Proteomes" id="UP000317155">
    <property type="component" value="Unassembled WGS sequence"/>
</dbReference>
<feature type="binding site" evidence="6">
    <location>
        <position position="62"/>
    </location>
    <ligand>
        <name>molybdate</name>
        <dbReference type="ChEBI" id="CHEBI:36264"/>
    </ligand>
</feature>
<dbReference type="OrthoDB" id="9785015at2"/>
<dbReference type="PIRSF" id="PIRSF004846">
    <property type="entry name" value="ModA"/>
    <property type="match status" value="1"/>
</dbReference>
<keyword evidence="9" id="KW-1185">Reference proteome</keyword>
<dbReference type="NCBIfam" id="TIGR01256">
    <property type="entry name" value="modA"/>
    <property type="match status" value="1"/>
</dbReference>
<dbReference type="PANTHER" id="PTHR30632">
    <property type="entry name" value="MOLYBDATE-BINDING PERIPLASMIC PROTEIN"/>
    <property type="match status" value="1"/>
</dbReference>
<dbReference type="InterPro" id="IPR005950">
    <property type="entry name" value="ModA"/>
</dbReference>
<dbReference type="Pfam" id="PF13531">
    <property type="entry name" value="SBP_bac_11"/>
    <property type="match status" value="1"/>
</dbReference>
<evidence type="ECO:0000256" key="4">
    <source>
        <dbReference type="ARBA" id="ARBA00022729"/>
    </source>
</evidence>
<comment type="subunit">
    <text evidence="5">The complex is composed of two ATP-binding proteins (ModC), two transmembrane proteins (ModB) and a solute-binding protein (ModA).</text>
</comment>
<dbReference type="InterPro" id="IPR044084">
    <property type="entry name" value="AvModA-like_subst-bd"/>
</dbReference>
<feature type="chain" id="PRO_5022220632" evidence="7">
    <location>
        <begin position="25"/>
        <end position="264"/>
    </location>
</feature>
<evidence type="ECO:0000256" key="1">
    <source>
        <dbReference type="ARBA" id="ARBA00009175"/>
    </source>
</evidence>
<dbReference type="FunFam" id="3.40.190.10:FF:000035">
    <property type="entry name" value="Molybdate ABC transporter substrate-binding protein"/>
    <property type="match status" value="1"/>
</dbReference>
<evidence type="ECO:0000313" key="8">
    <source>
        <dbReference type="EMBL" id="TRO81199.1"/>
    </source>
</evidence>
<reference evidence="8 9" key="1">
    <citation type="submission" date="2019-07" db="EMBL/GenBank/DDBJ databases">
        <title>Insights of Desulfuromonas acetexigens electromicrobiology.</title>
        <authorList>
            <person name="Katuri K."/>
            <person name="Sapireddy V."/>
            <person name="Shaw D.R."/>
            <person name="Saikaly P."/>
        </authorList>
    </citation>
    <scope>NUCLEOTIDE SEQUENCE [LARGE SCALE GENOMIC DNA]</scope>
    <source>
        <strain evidence="8 9">2873</strain>
    </source>
</reference>
<gene>
    <name evidence="8" type="primary">modA</name>
    <name evidence="8" type="ORF">FL622_09835</name>
</gene>
<evidence type="ECO:0000256" key="6">
    <source>
        <dbReference type="PIRSR" id="PIRSR004846-1"/>
    </source>
</evidence>
<dbReference type="CDD" id="cd13539">
    <property type="entry name" value="PBP2_AvModA"/>
    <property type="match status" value="1"/>
</dbReference>
<evidence type="ECO:0000256" key="3">
    <source>
        <dbReference type="ARBA" id="ARBA00022723"/>
    </source>
</evidence>
<dbReference type="EMBL" id="VJVV01000006">
    <property type="protein sequence ID" value="TRO81199.1"/>
    <property type="molecule type" value="Genomic_DNA"/>
</dbReference>